<dbReference type="AlphaFoldDB" id="A0A1H1B219"/>
<dbReference type="Pfam" id="PF00535">
    <property type="entry name" value="Glycos_transf_2"/>
    <property type="match status" value="1"/>
</dbReference>
<dbReference type="PANTHER" id="PTHR22916:SF51">
    <property type="entry name" value="GLYCOSYLTRANSFERASE EPSH-RELATED"/>
    <property type="match status" value="1"/>
</dbReference>
<accession>A0A1H1B219</accession>
<evidence type="ECO:0000313" key="4">
    <source>
        <dbReference type="EMBL" id="SDQ46005.1"/>
    </source>
</evidence>
<reference evidence="5" key="1">
    <citation type="submission" date="2016-10" db="EMBL/GenBank/DDBJ databases">
        <authorList>
            <person name="Varghese N."/>
            <person name="Submissions S."/>
        </authorList>
    </citation>
    <scope>NUCLEOTIDE SEQUENCE [LARGE SCALE GENOMIC DNA]</scope>
    <source>
        <strain evidence="5">MPL-11</strain>
    </source>
</reference>
<dbReference type="GO" id="GO:0016757">
    <property type="term" value="F:glycosyltransferase activity"/>
    <property type="evidence" value="ECO:0007669"/>
    <property type="project" value="UniProtKB-KW"/>
</dbReference>
<dbReference type="RefSeq" id="WP_089978120.1">
    <property type="nucleotide sequence ID" value="NZ_CP084916.1"/>
</dbReference>
<protein>
    <submittedName>
        <fullName evidence="4">Glycosyl transferase family 2</fullName>
    </submittedName>
</protein>
<dbReference type="PANTHER" id="PTHR22916">
    <property type="entry name" value="GLYCOSYLTRANSFERASE"/>
    <property type="match status" value="1"/>
</dbReference>
<feature type="domain" description="Glycosyltransferase 2-like" evidence="3">
    <location>
        <begin position="4"/>
        <end position="133"/>
    </location>
</feature>
<dbReference type="InterPro" id="IPR029044">
    <property type="entry name" value="Nucleotide-diphossugar_trans"/>
</dbReference>
<organism evidence="4 5">
    <name type="scientific">Carnobacterium viridans</name>
    <dbReference type="NCBI Taxonomy" id="174587"/>
    <lineage>
        <taxon>Bacteria</taxon>
        <taxon>Bacillati</taxon>
        <taxon>Bacillota</taxon>
        <taxon>Bacilli</taxon>
        <taxon>Lactobacillales</taxon>
        <taxon>Carnobacteriaceae</taxon>
        <taxon>Carnobacterium</taxon>
    </lineage>
</organism>
<dbReference type="CDD" id="cd00761">
    <property type="entry name" value="Glyco_tranf_GTA_type"/>
    <property type="match status" value="1"/>
</dbReference>
<keyword evidence="2 4" id="KW-0808">Transferase</keyword>
<evidence type="ECO:0000259" key="3">
    <source>
        <dbReference type="Pfam" id="PF00535"/>
    </source>
</evidence>
<dbReference type="Proteomes" id="UP000199481">
    <property type="component" value="Unassembled WGS sequence"/>
</dbReference>
<proteinExistence type="predicted"/>
<evidence type="ECO:0000256" key="1">
    <source>
        <dbReference type="ARBA" id="ARBA00022676"/>
    </source>
</evidence>
<keyword evidence="1" id="KW-0328">Glycosyltransferase</keyword>
<gene>
    <name evidence="4" type="ORF">SAMN04487752_2386</name>
</gene>
<name>A0A1H1B219_9LACT</name>
<evidence type="ECO:0000313" key="5">
    <source>
        <dbReference type="Proteomes" id="UP000199481"/>
    </source>
</evidence>
<dbReference type="EMBL" id="FNJW01000008">
    <property type="protein sequence ID" value="SDQ46005.1"/>
    <property type="molecule type" value="Genomic_DNA"/>
</dbReference>
<dbReference type="SUPFAM" id="SSF53448">
    <property type="entry name" value="Nucleotide-diphospho-sugar transferases"/>
    <property type="match status" value="1"/>
</dbReference>
<keyword evidence="5" id="KW-1185">Reference proteome</keyword>
<evidence type="ECO:0000256" key="2">
    <source>
        <dbReference type="ARBA" id="ARBA00022679"/>
    </source>
</evidence>
<dbReference type="InterPro" id="IPR001173">
    <property type="entry name" value="Glyco_trans_2-like"/>
</dbReference>
<sequence>MLISVIMPVYNTSSTLGEAVKSVLQQRYPEFELILINDGSSDSSPEICDLLAKTDKRIKVVHQENKGLSAARNKGIEVASGEFIAFIDSDDRFDEEAFLNFYKASIQYKGMTLYIMNFDKVYGSISLPKKKSKKRIVVEPIELIELIFNSSGVAFYTWNKIYHHSLFQKVTFPEGKIFEDIVTTYQLAKNSSKTVITNEIGYHYVRSSNTIVSSSFSPEYYDILTKTEQLYALLKIDFPELKHLGLQKLMESMISVGYKLSQAPENNDTEVFKQRLQQDIGLYQEDITNDKKIPLYYKVGIKLLQGESSLYKENDKDSLKKRIIGDASETEDKSL</sequence>
<dbReference type="Gene3D" id="3.90.550.10">
    <property type="entry name" value="Spore Coat Polysaccharide Biosynthesis Protein SpsA, Chain A"/>
    <property type="match status" value="1"/>
</dbReference>
<dbReference type="OrthoDB" id="8773442at2"/>